<sequence length="250" mass="28782">MAKCYWYQCYQLLSAHHLQIHRCYWNARQLAHYWCLWYHQAFRRTLLALVCRGLLWSLSDIVGSVGGAFRMYYVAAYIAIAKPQLHPATTLSSGGKCVIAFFYLWPVFYSPSSNGISWVSTAEVFPQHTRTFTQACMAANNWLYSFLIARFTPQSSLPWATAYLFFASLMVLSIAFVFLFVPETKQVPLERMEEIFAPGLPAWRAHSTVVRELRSEKHEYGNGEEKDQGSVETFEKAPQASVYVVEPRLF</sequence>
<evidence type="ECO:0000256" key="2">
    <source>
        <dbReference type="ARBA" id="ARBA00022692"/>
    </source>
</evidence>
<name>A0A6A4HTS6_9AGAR</name>
<reference evidence="6" key="1">
    <citation type="journal article" date="2019" name="Environ. Microbiol.">
        <title>Fungal ecological strategies reflected in gene transcription - a case study of two litter decomposers.</title>
        <authorList>
            <person name="Barbi F."/>
            <person name="Kohler A."/>
            <person name="Barry K."/>
            <person name="Baskaran P."/>
            <person name="Daum C."/>
            <person name="Fauchery L."/>
            <person name="Ihrmark K."/>
            <person name="Kuo A."/>
            <person name="LaButti K."/>
            <person name="Lipzen A."/>
            <person name="Morin E."/>
            <person name="Grigoriev I.V."/>
            <person name="Henrissat B."/>
            <person name="Lindahl B."/>
            <person name="Martin F."/>
        </authorList>
    </citation>
    <scope>NUCLEOTIDE SEQUENCE</scope>
    <source>
        <strain evidence="6">JB14</strain>
    </source>
</reference>
<gene>
    <name evidence="6" type="ORF">BT96DRAFT_657693</name>
</gene>
<proteinExistence type="predicted"/>
<feature type="transmembrane region" description="Helical" evidence="5">
    <location>
        <begin position="160"/>
        <end position="181"/>
    </location>
</feature>
<dbReference type="GO" id="GO:0016020">
    <property type="term" value="C:membrane"/>
    <property type="evidence" value="ECO:0007669"/>
    <property type="project" value="UniProtKB-SubCell"/>
</dbReference>
<keyword evidence="7" id="KW-1185">Reference proteome</keyword>
<comment type="subcellular location">
    <subcellularLocation>
        <location evidence="1">Membrane</location>
        <topology evidence="1">Multi-pass membrane protein</topology>
    </subcellularLocation>
</comment>
<dbReference type="InterPro" id="IPR005828">
    <property type="entry name" value="MFS_sugar_transport-like"/>
</dbReference>
<keyword evidence="3 5" id="KW-1133">Transmembrane helix</keyword>
<feature type="transmembrane region" description="Helical" evidence="5">
    <location>
        <begin position="54"/>
        <end position="73"/>
    </location>
</feature>
<dbReference type="GO" id="GO:0005351">
    <property type="term" value="F:carbohydrate:proton symporter activity"/>
    <property type="evidence" value="ECO:0007669"/>
    <property type="project" value="TreeGrafter"/>
</dbReference>
<dbReference type="EMBL" id="ML769460">
    <property type="protein sequence ID" value="KAE9400105.1"/>
    <property type="molecule type" value="Genomic_DNA"/>
</dbReference>
<keyword evidence="2 5" id="KW-0812">Transmembrane</keyword>
<evidence type="ECO:0000313" key="6">
    <source>
        <dbReference type="EMBL" id="KAE9400105.1"/>
    </source>
</evidence>
<evidence type="ECO:0000313" key="7">
    <source>
        <dbReference type="Proteomes" id="UP000799118"/>
    </source>
</evidence>
<dbReference type="PANTHER" id="PTHR48022">
    <property type="entry name" value="PLASTIDIC GLUCOSE TRANSPORTER 4"/>
    <property type="match status" value="1"/>
</dbReference>
<evidence type="ECO:0000256" key="3">
    <source>
        <dbReference type="ARBA" id="ARBA00022989"/>
    </source>
</evidence>
<dbReference type="SUPFAM" id="SSF103473">
    <property type="entry name" value="MFS general substrate transporter"/>
    <property type="match status" value="1"/>
</dbReference>
<dbReference type="OrthoDB" id="508119at2759"/>
<organism evidence="6 7">
    <name type="scientific">Gymnopus androsaceus JB14</name>
    <dbReference type="NCBI Taxonomy" id="1447944"/>
    <lineage>
        <taxon>Eukaryota</taxon>
        <taxon>Fungi</taxon>
        <taxon>Dikarya</taxon>
        <taxon>Basidiomycota</taxon>
        <taxon>Agaricomycotina</taxon>
        <taxon>Agaricomycetes</taxon>
        <taxon>Agaricomycetidae</taxon>
        <taxon>Agaricales</taxon>
        <taxon>Marasmiineae</taxon>
        <taxon>Omphalotaceae</taxon>
        <taxon>Gymnopus</taxon>
    </lineage>
</organism>
<dbReference type="PANTHER" id="PTHR48022:SF34">
    <property type="entry name" value="MAJOR FACILITATOR SUPERFAMILY (MFS) PROFILE DOMAIN-CONTAINING PROTEIN-RELATED"/>
    <property type="match status" value="1"/>
</dbReference>
<protein>
    <recommendedName>
        <fullName evidence="8">Major facilitator superfamily (MFS) profile domain-containing protein</fullName>
    </recommendedName>
</protein>
<dbReference type="Proteomes" id="UP000799118">
    <property type="component" value="Unassembled WGS sequence"/>
</dbReference>
<dbReference type="Pfam" id="PF00083">
    <property type="entry name" value="Sugar_tr"/>
    <property type="match status" value="1"/>
</dbReference>
<dbReference type="AlphaFoldDB" id="A0A6A4HTS6"/>
<evidence type="ECO:0000256" key="5">
    <source>
        <dbReference type="SAM" id="Phobius"/>
    </source>
</evidence>
<dbReference type="InterPro" id="IPR036259">
    <property type="entry name" value="MFS_trans_sf"/>
</dbReference>
<keyword evidence="4 5" id="KW-0472">Membrane</keyword>
<dbReference type="InterPro" id="IPR050360">
    <property type="entry name" value="MFS_Sugar_Transporters"/>
</dbReference>
<evidence type="ECO:0000256" key="4">
    <source>
        <dbReference type="ARBA" id="ARBA00023136"/>
    </source>
</evidence>
<accession>A0A6A4HTS6</accession>
<evidence type="ECO:0000256" key="1">
    <source>
        <dbReference type="ARBA" id="ARBA00004141"/>
    </source>
</evidence>
<evidence type="ECO:0008006" key="8">
    <source>
        <dbReference type="Google" id="ProtNLM"/>
    </source>
</evidence>
<dbReference type="Gene3D" id="1.20.1250.20">
    <property type="entry name" value="MFS general substrate transporter like domains"/>
    <property type="match status" value="1"/>
</dbReference>